<dbReference type="InterPro" id="IPR003593">
    <property type="entry name" value="AAA+_ATPase"/>
</dbReference>
<feature type="compositionally biased region" description="Basic and acidic residues" evidence="9">
    <location>
        <begin position="95"/>
        <end position="106"/>
    </location>
</feature>
<protein>
    <recommendedName>
        <fullName evidence="3 8">Replication factor C subunit 1</fullName>
    </recommendedName>
</protein>
<dbReference type="InterPro" id="IPR013725">
    <property type="entry name" value="DNA_replication_fac_RFC1_C"/>
</dbReference>
<dbReference type="InterPro" id="IPR012178">
    <property type="entry name" value="RFC1"/>
</dbReference>
<feature type="compositionally biased region" description="Acidic residues" evidence="9">
    <location>
        <begin position="1069"/>
        <end position="1079"/>
    </location>
</feature>
<comment type="caution">
    <text evidence="11">The sequence shown here is derived from an EMBL/GenBank/DDBJ whole genome shotgun (WGS) entry which is preliminary data.</text>
</comment>
<evidence type="ECO:0000256" key="1">
    <source>
        <dbReference type="ARBA" id="ARBA00004123"/>
    </source>
</evidence>
<dbReference type="OrthoDB" id="446168at2759"/>
<evidence type="ECO:0000256" key="3">
    <source>
        <dbReference type="ARBA" id="ARBA00020401"/>
    </source>
</evidence>
<dbReference type="Pfam" id="PF00533">
    <property type="entry name" value="BRCT"/>
    <property type="match status" value="1"/>
</dbReference>
<evidence type="ECO:0000259" key="10">
    <source>
        <dbReference type="PROSITE" id="PS50172"/>
    </source>
</evidence>
<feature type="compositionally biased region" description="Acidic residues" evidence="9">
    <location>
        <begin position="197"/>
        <end position="219"/>
    </location>
</feature>
<dbReference type="SUPFAM" id="SSF52540">
    <property type="entry name" value="P-loop containing nucleoside triphosphate hydrolases"/>
    <property type="match status" value="1"/>
</dbReference>
<dbReference type="Pfam" id="PF00004">
    <property type="entry name" value="AAA"/>
    <property type="match status" value="1"/>
</dbReference>
<evidence type="ECO:0000256" key="9">
    <source>
        <dbReference type="SAM" id="MobiDB-lite"/>
    </source>
</evidence>
<dbReference type="PIRSF" id="PIRSF036578">
    <property type="entry name" value="RFC1"/>
    <property type="match status" value="1"/>
</dbReference>
<feature type="compositionally biased region" description="Basic and acidic residues" evidence="9">
    <location>
        <begin position="502"/>
        <end position="514"/>
    </location>
</feature>
<feature type="compositionally biased region" description="Basic residues" evidence="9">
    <location>
        <begin position="294"/>
        <end position="311"/>
    </location>
</feature>
<sequence length="1126" mass="123392">MPVDIRNFFAAKGKASTSKKKSTEKDKKRSSSSSADAAASSKKSTSAKARKKILSPIAEEGPSSKAGKKKKKQSRTWDDDSDTDATTDGPANDEEPPKKQKAKTNDDNDSTSNDDEEPAKKKASSYFQKNKPADNKPKNLKEVSADDFFASSSKKRRTSPRRTARSQPKGSYVVDVDEDEEDEKPKSSHKRKKAPGDEDDGFVDNNDDDDDDLEDVEEEDQKKPSKRPSPKAAKNPPTKPVRKPSPFKKPKVQSDDSDKGDDDDEEDVKPKATPSSIGKNKRTAVKEEETPSSSKKRKTTPRSSAKKKSPPPKKEKIVLLEPSLECEQFDEDKAVPECLEGLTFVFTGILDPLSRDDAADYVKMLGGKVTSAVSGKTSFLVVGDVLEDGRPYHEGKKYQQAKEKGTKIVMGVKFLYGLAKLYSDKAKANLPQEEQQVEDEEKPAASAQPAAAKKPAMANPYAKKPVANPYAKKLNPYAKSNNNPNAKKTDNPYAKSASAPTKQEDGPTKKRGSDTNDLWVDRYAPTSTHDILGNRDCVTKLTTWLARWEGRFNNDKAVGKAFSNPQGPWKVALLSGPPGIGKTTTATLVGKEAGRDVLEFNASDVRSKKSMQTSLGDITGSRCVEGYFQSNSKGTGKGKTGSSNKKRLIIMDEVDGMGGGDRGGLAELIQMIKNSRVPIICICNDRQSQKMKSLLPYCFDLRFKRPIKSQIAKAAIKIAQMEGMMVQPNAAEQMAESCGNDIRQVINAIQMWSSDNRGNNSNALTYKGLKEREKTIQKDDILRVSLFDASRLILEGRKGLAKADPEAERASFFKRNDAFFVDYGFTGLIVQQNYLKVMGPQFLAVKRSNNADQAADFLERVHSAAQSMSDYNLVENKVRGGSDMNWGLLPFSGVCAVKTGFHAAGPTGAMYPGFPEFTSWLGKNSSQGKKSRILQELNHHMNYRISGGTQEVRLSYLPFMRQRFLTQLKESDDEDRNTVAIKLMDEYGLDRDDVFENLDEFNMNSKGPKIGDLDSKSKAAFTREYNQGSHKSQALVVEQGAPKKKKRKAGSAGDTADPDAIDDDAKAEESEDDDDEEDMEKLKEAFAKKKRRSAGGAKGGAAKGKGGAAKGKGGAAKGKGRGRGKK</sequence>
<dbReference type="Gene3D" id="1.10.8.60">
    <property type="match status" value="1"/>
</dbReference>
<organism evidence="11 12">
    <name type="scientific">Seminavis robusta</name>
    <dbReference type="NCBI Taxonomy" id="568900"/>
    <lineage>
        <taxon>Eukaryota</taxon>
        <taxon>Sar</taxon>
        <taxon>Stramenopiles</taxon>
        <taxon>Ochrophyta</taxon>
        <taxon>Bacillariophyta</taxon>
        <taxon>Bacillariophyceae</taxon>
        <taxon>Bacillariophycidae</taxon>
        <taxon>Naviculales</taxon>
        <taxon>Naviculaceae</taxon>
        <taxon>Seminavis</taxon>
    </lineage>
</organism>
<keyword evidence="5 8" id="KW-0547">Nucleotide-binding</keyword>
<feature type="region of interest" description="Disordered" evidence="9">
    <location>
        <begin position="1024"/>
        <end position="1126"/>
    </location>
</feature>
<dbReference type="Pfam" id="PF25361">
    <property type="entry name" value="AAA_lid_RFC1"/>
    <property type="match status" value="1"/>
</dbReference>
<feature type="compositionally biased region" description="Low complexity" evidence="9">
    <location>
        <begin position="444"/>
        <end position="465"/>
    </location>
</feature>
<keyword evidence="6 8" id="KW-0067">ATP-binding</keyword>
<name>A0A9N8HNJ9_9STRA</name>
<dbReference type="InterPro" id="IPR047854">
    <property type="entry name" value="RFC_lid"/>
</dbReference>
<keyword evidence="12" id="KW-1185">Reference proteome</keyword>
<feature type="compositionally biased region" description="Acidic residues" evidence="9">
    <location>
        <begin position="258"/>
        <end position="267"/>
    </location>
</feature>
<feature type="domain" description="BRCT" evidence="10">
    <location>
        <begin position="334"/>
        <end position="384"/>
    </location>
</feature>
<dbReference type="GO" id="GO:0005524">
    <property type="term" value="F:ATP binding"/>
    <property type="evidence" value="ECO:0007669"/>
    <property type="project" value="UniProtKB-UniRule"/>
</dbReference>
<feature type="compositionally biased region" description="Basic residues" evidence="9">
    <location>
        <begin position="153"/>
        <end position="164"/>
    </location>
</feature>
<evidence type="ECO:0000256" key="6">
    <source>
        <dbReference type="ARBA" id="ARBA00022840"/>
    </source>
</evidence>
<feature type="region of interest" description="Disordered" evidence="9">
    <location>
        <begin position="430"/>
        <end position="519"/>
    </location>
</feature>
<reference evidence="11" key="1">
    <citation type="submission" date="2020-06" db="EMBL/GenBank/DDBJ databases">
        <authorList>
            <consortium name="Plant Systems Biology data submission"/>
        </authorList>
    </citation>
    <scope>NUCLEOTIDE SEQUENCE</scope>
    <source>
        <strain evidence="11">D6</strain>
    </source>
</reference>
<dbReference type="GO" id="GO:0016887">
    <property type="term" value="F:ATP hydrolysis activity"/>
    <property type="evidence" value="ECO:0007669"/>
    <property type="project" value="InterPro"/>
</dbReference>
<feature type="compositionally biased region" description="Basic and acidic residues" evidence="9">
    <location>
        <begin position="131"/>
        <end position="144"/>
    </location>
</feature>
<dbReference type="InterPro" id="IPR036420">
    <property type="entry name" value="BRCT_dom_sf"/>
</dbReference>
<dbReference type="InterPro" id="IPR001357">
    <property type="entry name" value="BRCT_dom"/>
</dbReference>
<dbReference type="GO" id="GO:0005634">
    <property type="term" value="C:nucleus"/>
    <property type="evidence" value="ECO:0007669"/>
    <property type="project" value="UniProtKB-SubCell"/>
</dbReference>
<dbReference type="GO" id="GO:0003689">
    <property type="term" value="F:DNA clamp loader activity"/>
    <property type="evidence" value="ECO:0007669"/>
    <property type="project" value="UniProtKB-UniRule"/>
</dbReference>
<dbReference type="GO" id="GO:0003677">
    <property type="term" value="F:DNA binding"/>
    <property type="evidence" value="ECO:0007669"/>
    <property type="project" value="InterPro"/>
</dbReference>
<dbReference type="InterPro" id="IPR027417">
    <property type="entry name" value="P-loop_NTPase"/>
</dbReference>
<dbReference type="EMBL" id="CAICTM010000826">
    <property type="protein sequence ID" value="CAB9517048.1"/>
    <property type="molecule type" value="Genomic_DNA"/>
</dbReference>
<dbReference type="GO" id="GO:0006281">
    <property type="term" value="P:DNA repair"/>
    <property type="evidence" value="ECO:0007669"/>
    <property type="project" value="InterPro"/>
</dbReference>
<dbReference type="CDD" id="cd18140">
    <property type="entry name" value="HLD_clamp_RFC"/>
    <property type="match status" value="1"/>
</dbReference>
<dbReference type="SMART" id="SM00292">
    <property type="entry name" value="BRCT"/>
    <property type="match status" value="1"/>
</dbReference>
<evidence type="ECO:0000256" key="8">
    <source>
        <dbReference type="PIRNR" id="PIRNR036578"/>
    </source>
</evidence>
<evidence type="ECO:0000256" key="5">
    <source>
        <dbReference type="ARBA" id="ARBA00022741"/>
    </source>
</evidence>
<evidence type="ECO:0000313" key="12">
    <source>
        <dbReference type="Proteomes" id="UP001153069"/>
    </source>
</evidence>
<evidence type="ECO:0000256" key="4">
    <source>
        <dbReference type="ARBA" id="ARBA00022705"/>
    </source>
</evidence>
<dbReference type="SUPFAM" id="SSF48019">
    <property type="entry name" value="post-AAA+ oligomerization domain-like"/>
    <property type="match status" value="1"/>
</dbReference>
<dbReference type="Proteomes" id="UP001153069">
    <property type="component" value="Unassembled WGS sequence"/>
</dbReference>
<dbReference type="Pfam" id="PF08519">
    <property type="entry name" value="RFC1"/>
    <property type="match status" value="1"/>
</dbReference>
<dbReference type="CDD" id="cd00009">
    <property type="entry name" value="AAA"/>
    <property type="match status" value="1"/>
</dbReference>
<evidence type="ECO:0000256" key="7">
    <source>
        <dbReference type="ARBA" id="ARBA00023242"/>
    </source>
</evidence>
<dbReference type="GO" id="GO:0005663">
    <property type="term" value="C:DNA replication factor C complex"/>
    <property type="evidence" value="ECO:0007669"/>
    <property type="project" value="InterPro"/>
</dbReference>
<dbReference type="SMART" id="SM00382">
    <property type="entry name" value="AAA"/>
    <property type="match status" value="1"/>
</dbReference>
<comment type="similarity">
    <text evidence="2 8">Belongs to the activator 1 large subunit family.</text>
</comment>
<feature type="compositionally biased region" description="Acidic residues" evidence="9">
    <location>
        <begin position="107"/>
        <end position="117"/>
    </location>
</feature>
<evidence type="ECO:0000313" key="11">
    <source>
        <dbReference type="EMBL" id="CAB9517048.1"/>
    </source>
</evidence>
<dbReference type="PROSITE" id="PS50172">
    <property type="entry name" value="BRCT"/>
    <property type="match status" value="1"/>
</dbReference>
<dbReference type="FunFam" id="3.40.50.300:FF:000395">
    <property type="entry name" value="Replication factor C subunit 1"/>
    <property type="match status" value="1"/>
</dbReference>
<gene>
    <name evidence="11" type="ORF">SEMRO_827_G207800.1</name>
</gene>
<dbReference type="GO" id="GO:0006260">
    <property type="term" value="P:DNA replication"/>
    <property type="evidence" value="ECO:0007669"/>
    <property type="project" value="UniProtKB-KW"/>
</dbReference>
<dbReference type="AlphaFoldDB" id="A0A9N8HNJ9"/>
<dbReference type="InterPro" id="IPR003959">
    <property type="entry name" value="ATPase_AAA_core"/>
</dbReference>
<comment type="subcellular location">
    <subcellularLocation>
        <location evidence="1 8">Nucleus</location>
    </subcellularLocation>
</comment>
<dbReference type="PANTHER" id="PTHR23389:SF6">
    <property type="entry name" value="REPLICATION FACTOR C SUBUNIT 1"/>
    <property type="match status" value="1"/>
</dbReference>
<keyword evidence="4 8" id="KW-0235">DNA replication</keyword>
<feature type="compositionally biased region" description="Low complexity" evidence="9">
    <location>
        <begin position="31"/>
        <end position="47"/>
    </location>
</feature>
<feature type="compositionally biased region" description="Basic residues" evidence="9">
    <location>
        <begin position="240"/>
        <end position="251"/>
    </location>
</feature>
<dbReference type="InterPro" id="IPR008921">
    <property type="entry name" value="DNA_pol3_clamp-load_cplx_C"/>
</dbReference>
<feature type="region of interest" description="Disordered" evidence="9">
    <location>
        <begin position="1"/>
        <end position="317"/>
    </location>
</feature>
<feature type="compositionally biased region" description="Gly residues" evidence="9">
    <location>
        <begin position="1096"/>
        <end position="1117"/>
    </location>
</feature>
<dbReference type="Gene3D" id="3.40.50.300">
    <property type="entry name" value="P-loop containing nucleotide triphosphate hydrolases"/>
    <property type="match status" value="1"/>
</dbReference>
<dbReference type="PANTHER" id="PTHR23389">
    <property type="entry name" value="CHROMOSOME TRANSMISSION FIDELITY FACTOR 18"/>
    <property type="match status" value="1"/>
</dbReference>
<dbReference type="Gene3D" id="3.40.50.10190">
    <property type="entry name" value="BRCT domain"/>
    <property type="match status" value="1"/>
</dbReference>
<accession>A0A9N8HNJ9</accession>
<dbReference type="Gene3D" id="1.20.272.10">
    <property type="match status" value="1"/>
</dbReference>
<proteinExistence type="inferred from homology"/>
<evidence type="ECO:0000256" key="2">
    <source>
        <dbReference type="ARBA" id="ARBA00006116"/>
    </source>
</evidence>
<dbReference type="SUPFAM" id="SSF52113">
    <property type="entry name" value="BRCT domain"/>
    <property type="match status" value="1"/>
</dbReference>
<keyword evidence="7 8" id="KW-0539">Nucleus</keyword>